<proteinExistence type="predicted"/>
<dbReference type="SUPFAM" id="SSF52499">
    <property type="entry name" value="Isochorismatase-like hydrolases"/>
    <property type="match status" value="1"/>
</dbReference>
<dbReference type="AlphaFoldDB" id="A0A399EKH4"/>
<evidence type="ECO:0000256" key="1">
    <source>
        <dbReference type="ARBA" id="ARBA00022801"/>
    </source>
</evidence>
<reference evidence="3 4" key="1">
    <citation type="submission" date="2018-08" db="EMBL/GenBank/DDBJ databases">
        <title>Meiothermus roseus NBRC 110900 genome sequencing project.</title>
        <authorList>
            <person name="Da Costa M.S."/>
            <person name="Albuquerque L."/>
            <person name="Raposo P."/>
            <person name="Froufe H.J.C."/>
            <person name="Barroso C.S."/>
            <person name="Egas C."/>
        </authorList>
    </citation>
    <scope>NUCLEOTIDE SEQUENCE [LARGE SCALE GENOMIC DNA]</scope>
    <source>
        <strain evidence="3 4">NBRC 110900</strain>
    </source>
</reference>
<evidence type="ECO:0000313" key="3">
    <source>
        <dbReference type="EMBL" id="RIH85107.1"/>
    </source>
</evidence>
<dbReference type="EMBL" id="QWLA01000047">
    <property type="protein sequence ID" value="RIH85107.1"/>
    <property type="molecule type" value="Genomic_DNA"/>
</dbReference>
<dbReference type="PANTHER" id="PTHR43540:SF6">
    <property type="entry name" value="ISOCHORISMATASE-LIKE DOMAIN-CONTAINING PROTEIN"/>
    <property type="match status" value="1"/>
</dbReference>
<gene>
    <name evidence="3" type="primary">rutB</name>
    <name evidence="3" type="ORF">Mrose_02364</name>
</gene>
<accession>A0A399EKH4</accession>
<feature type="domain" description="Isochorismatase-like" evidence="2">
    <location>
        <begin position="20"/>
        <end position="189"/>
    </location>
</feature>
<comment type="caution">
    <text evidence="3">The sequence shown here is derived from an EMBL/GenBank/DDBJ whole genome shotgun (WGS) entry which is preliminary data.</text>
</comment>
<dbReference type="OrthoDB" id="257098at2"/>
<dbReference type="InterPro" id="IPR036380">
    <property type="entry name" value="Isochorismatase-like_sf"/>
</dbReference>
<dbReference type="InterPro" id="IPR000868">
    <property type="entry name" value="Isochorismatase-like_dom"/>
</dbReference>
<protein>
    <submittedName>
        <fullName evidence="3">Peroxyureidoacrylate/ureidoacrylate amidohydrolase RutB</fullName>
        <ecNumber evidence="3">3.5.1.110</ecNumber>
    </submittedName>
</protein>
<dbReference type="CDD" id="cd00431">
    <property type="entry name" value="cysteine_hydrolases"/>
    <property type="match status" value="1"/>
</dbReference>
<dbReference type="InterPro" id="IPR050272">
    <property type="entry name" value="Isochorismatase-like_hydrls"/>
</dbReference>
<dbReference type="PANTHER" id="PTHR43540">
    <property type="entry name" value="PEROXYUREIDOACRYLATE/UREIDOACRYLATE AMIDOHYDROLASE-RELATED"/>
    <property type="match status" value="1"/>
</dbReference>
<keyword evidence="4" id="KW-1185">Reference proteome</keyword>
<evidence type="ECO:0000259" key="2">
    <source>
        <dbReference type="Pfam" id="PF00857"/>
    </source>
</evidence>
<dbReference type="GO" id="GO:0016787">
    <property type="term" value="F:hydrolase activity"/>
    <property type="evidence" value="ECO:0007669"/>
    <property type="project" value="UniProtKB-KW"/>
</dbReference>
<dbReference type="Pfam" id="PF00857">
    <property type="entry name" value="Isochorismatase"/>
    <property type="match status" value="1"/>
</dbReference>
<dbReference type="Gene3D" id="3.40.50.850">
    <property type="entry name" value="Isochorismatase-like"/>
    <property type="match status" value="1"/>
</dbReference>
<sequence length="196" mass="21835">MVEVPEIPRQSQVTLPARESALIIVDMQNDFVEPEGALFVPDAPKTIPPIAGLLERARAAGVRVVYTQDWHPEDDPEFNIWPRHVVQNTWGAEIVEALKPRPEETVIRKARYDGFYGTQLEHLLHLWGIKNVVVVGTVANICVLHTAGSAALRWYNVVLPEDGTSALTPFDLEVALRQVTFLYQGKVTTCAGVQFV</sequence>
<dbReference type="Proteomes" id="UP000265341">
    <property type="component" value="Unassembled WGS sequence"/>
</dbReference>
<evidence type="ECO:0000313" key="4">
    <source>
        <dbReference type="Proteomes" id="UP000265341"/>
    </source>
</evidence>
<dbReference type="EC" id="3.5.1.110" evidence="3"/>
<keyword evidence="1 3" id="KW-0378">Hydrolase</keyword>
<dbReference type="RefSeq" id="WP_119278526.1">
    <property type="nucleotide sequence ID" value="NZ_QWLA01000047.1"/>
</dbReference>
<name>A0A399EKH4_9DEIN</name>
<organism evidence="3 4">
    <name type="scientific">Calidithermus roseus</name>
    <dbReference type="NCBI Taxonomy" id="1644118"/>
    <lineage>
        <taxon>Bacteria</taxon>
        <taxon>Thermotogati</taxon>
        <taxon>Deinococcota</taxon>
        <taxon>Deinococci</taxon>
        <taxon>Thermales</taxon>
        <taxon>Thermaceae</taxon>
        <taxon>Calidithermus</taxon>
    </lineage>
</organism>